<dbReference type="Gramene" id="OMERI01G18170.1">
    <property type="protein sequence ID" value="OMERI01G18170.1"/>
    <property type="gene ID" value="OMERI01G18170"/>
</dbReference>
<dbReference type="STRING" id="40149.A0A0E0C3K3"/>
<dbReference type="AlphaFoldDB" id="A0A0E0C3K3"/>
<keyword evidence="3" id="KW-1185">Reference proteome</keyword>
<evidence type="ECO:0000256" key="1">
    <source>
        <dbReference type="SAM" id="MobiDB-lite"/>
    </source>
</evidence>
<reference evidence="2" key="1">
    <citation type="submission" date="2015-04" db="UniProtKB">
        <authorList>
            <consortium name="EnsemblPlants"/>
        </authorList>
    </citation>
    <scope>IDENTIFICATION</scope>
</reference>
<proteinExistence type="predicted"/>
<accession>A0A0E0C3K3</accession>
<feature type="compositionally biased region" description="Gly residues" evidence="1">
    <location>
        <begin position="56"/>
        <end position="67"/>
    </location>
</feature>
<dbReference type="EnsemblPlants" id="OMERI01G18170.1">
    <property type="protein sequence ID" value="OMERI01G18170.1"/>
    <property type="gene ID" value="OMERI01G18170"/>
</dbReference>
<dbReference type="HOGENOM" id="CLU_2310573_0_0_1"/>
<dbReference type="Proteomes" id="UP000008021">
    <property type="component" value="Chromosome 1"/>
</dbReference>
<organism evidence="2">
    <name type="scientific">Oryza meridionalis</name>
    <dbReference type="NCBI Taxonomy" id="40149"/>
    <lineage>
        <taxon>Eukaryota</taxon>
        <taxon>Viridiplantae</taxon>
        <taxon>Streptophyta</taxon>
        <taxon>Embryophyta</taxon>
        <taxon>Tracheophyta</taxon>
        <taxon>Spermatophyta</taxon>
        <taxon>Magnoliopsida</taxon>
        <taxon>Liliopsida</taxon>
        <taxon>Poales</taxon>
        <taxon>Poaceae</taxon>
        <taxon>BOP clade</taxon>
        <taxon>Oryzoideae</taxon>
        <taxon>Oryzeae</taxon>
        <taxon>Oryzinae</taxon>
        <taxon>Oryza</taxon>
    </lineage>
</organism>
<feature type="compositionally biased region" description="Low complexity" evidence="1">
    <location>
        <begin position="68"/>
        <end position="78"/>
    </location>
</feature>
<dbReference type="Pfam" id="PF03140">
    <property type="entry name" value="DUF247"/>
    <property type="match status" value="1"/>
</dbReference>
<feature type="compositionally biased region" description="Basic residues" evidence="1">
    <location>
        <begin position="46"/>
        <end position="55"/>
    </location>
</feature>
<protein>
    <submittedName>
        <fullName evidence="2">Uncharacterized protein</fullName>
    </submittedName>
</protein>
<dbReference type="InterPro" id="IPR004158">
    <property type="entry name" value="DUF247_pln"/>
</dbReference>
<sequence length="100" mass="10071">MSSLIVTARDVALLRRHRILESLLADDEEAAGFFARLGDCAEGRPARQRGARRAGRGGAAAAGGGAGDAAAAAAAGPAMVRKTSKTGGNTRNDAARLAQV</sequence>
<feature type="region of interest" description="Disordered" evidence="1">
    <location>
        <begin position="44"/>
        <end position="100"/>
    </location>
</feature>
<name>A0A0E0C3K3_9ORYZ</name>
<reference evidence="2" key="2">
    <citation type="submission" date="2018-05" db="EMBL/GenBank/DDBJ databases">
        <title>OmerRS3 (Oryza meridionalis Reference Sequence Version 3).</title>
        <authorList>
            <person name="Zhang J."/>
            <person name="Kudrna D."/>
            <person name="Lee S."/>
            <person name="Talag J."/>
            <person name="Welchert J."/>
            <person name="Wing R.A."/>
        </authorList>
    </citation>
    <scope>NUCLEOTIDE SEQUENCE [LARGE SCALE GENOMIC DNA]</scope>
    <source>
        <strain evidence="2">cv. OR44</strain>
    </source>
</reference>
<evidence type="ECO:0000313" key="3">
    <source>
        <dbReference type="Proteomes" id="UP000008021"/>
    </source>
</evidence>
<evidence type="ECO:0000313" key="2">
    <source>
        <dbReference type="EnsemblPlants" id="OMERI01G18170.1"/>
    </source>
</evidence>